<evidence type="ECO:0000259" key="2">
    <source>
        <dbReference type="PROSITE" id="PS50022"/>
    </source>
</evidence>
<dbReference type="RefSeq" id="WP_353650372.1">
    <property type="nucleotide sequence ID" value="NZ_CP159218.1"/>
</dbReference>
<dbReference type="GO" id="GO:0005829">
    <property type="term" value="C:cytosol"/>
    <property type="evidence" value="ECO:0007669"/>
    <property type="project" value="TreeGrafter"/>
</dbReference>
<dbReference type="EMBL" id="CP159218">
    <property type="protein sequence ID" value="XCG64760.1"/>
    <property type="molecule type" value="Genomic_DNA"/>
</dbReference>
<dbReference type="PANTHER" id="PTHR12143:SF43">
    <property type="entry name" value="PUTATIVE-RELATED"/>
    <property type="match status" value="1"/>
</dbReference>
<dbReference type="GO" id="GO:0000224">
    <property type="term" value="F:peptide-N4-(N-acetyl-beta-glucosaminyl)asparagine amidase activity"/>
    <property type="evidence" value="ECO:0007669"/>
    <property type="project" value="TreeGrafter"/>
</dbReference>
<dbReference type="InterPro" id="IPR008979">
    <property type="entry name" value="Galactose-bd-like_sf"/>
</dbReference>
<dbReference type="EC" id="3.2.1.-" evidence="3"/>
<evidence type="ECO:0000313" key="3">
    <source>
        <dbReference type="EMBL" id="XCG64760.1"/>
    </source>
</evidence>
<dbReference type="SUPFAM" id="SSF48208">
    <property type="entry name" value="Six-hairpin glycosidases"/>
    <property type="match status" value="1"/>
</dbReference>
<dbReference type="InterPro" id="IPR013783">
    <property type="entry name" value="Ig-like_fold"/>
</dbReference>
<dbReference type="Pfam" id="PF16640">
    <property type="entry name" value="Big_3_5"/>
    <property type="match status" value="1"/>
</dbReference>
<dbReference type="GO" id="GO:0005975">
    <property type="term" value="P:carbohydrate metabolic process"/>
    <property type="evidence" value="ECO:0007669"/>
    <property type="project" value="InterPro"/>
</dbReference>
<dbReference type="Pfam" id="PF07971">
    <property type="entry name" value="Glyco_hydro_92"/>
    <property type="match status" value="1"/>
</dbReference>
<gene>
    <name evidence="3" type="ORF">ABLG96_05445</name>
</gene>
<dbReference type="Gene3D" id="2.60.40.10">
    <property type="entry name" value="Immunoglobulins"/>
    <property type="match status" value="2"/>
</dbReference>
<feature type="region of interest" description="Disordered" evidence="1">
    <location>
        <begin position="65"/>
        <end position="95"/>
    </location>
</feature>
<feature type="region of interest" description="Disordered" evidence="1">
    <location>
        <begin position="174"/>
        <end position="198"/>
    </location>
</feature>
<dbReference type="GO" id="GO:0016798">
    <property type="term" value="F:hydrolase activity, acting on glycosyl bonds"/>
    <property type="evidence" value="ECO:0007669"/>
    <property type="project" value="UniProtKB-KW"/>
</dbReference>
<dbReference type="Gene3D" id="1.20.1050.60">
    <property type="entry name" value="alpha-1,2-mannosidase"/>
    <property type="match status" value="1"/>
</dbReference>
<dbReference type="Gene3D" id="2.60.120.260">
    <property type="entry name" value="Galactose-binding domain-like"/>
    <property type="match status" value="2"/>
</dbReference>
<evidence type="ECO:0000256" key="1">
    <source>
        <dbReference type="SAM" id="MobiDB-lite"/>
    </source>
</evidence>
<organism evidence="3">
    <name type="scientific">Nakamurella sp. A5-74</name>
    <dbReference type="NCBI Taxonomy" id="3158264"/>
    <lineage>
        <taxon>Bacteria</taxon>
        <taxon>Bacillati</taxon>
        <taxon>Actinomycetota</taxon>
        <taxon>Actinomycetes</taxon>
        <taxon>Nakamurellales</taxon>
        <taxon>Nakamurellaceae</taxon>
        <taxon>Nakamurella</taxon>
    </lineage>
</organism>
<dbReference type="GO" id="GO:0030246">
    <property type="term" value="F:carbohydrate binding"/>
    <property type="evidence" value="ECO:0007669"/>
    <property type="project" value="InterPro"/>
</dbReference>
<name>A0AAU8DR14_9ACTN</name>
<dbReference type="InterPro" id="IPR005887">
    <property type="entry name" value="GH92_a_mannosidase_put"/>
</dbReference>
<reference evidence="3" key="1">
    <citation type="submission" date="2024-05" db="EMBL/GenBank/DDBJ databases">
        <authorList>
            <person name="Cai S.Y."/>
            <person name="Jin L.M."/>
            <person name="Li H.R."/>
        </authorList>
    </citation>
    <scope>NUCLEOTIDE SEQUENCE</scope>
    <source>
        <strain evidence="3">A5-74</strain>
    </source>
</reference>
<dbReference type="Gene3D" id="2.70.98.10">
    <property type="match status" value="1"/>
</dbReference>
<protein>
    <submittedName>
        <fullName evidence="3">GH92 family glycosyl hydrolase</fullName>
        <ecNumber evidence="3">3.2.1.-</ecNumber>
    </submittedName>
</protein>
<feature type="compositionally biased region" description="Polar residues" evidence="1">
    <location>
        <begin position="186"/>
        <end position="198"/>
    </location>
</feature>
<feature type="domain" description="F5/8 type C" evidence="2">
    <location>
        <begin position="105"/>
        <end position="251"/>
    </location>
</feature>
<dbReference type="GO" id="GO:0006516">
    <property type="term" value="P:glycoprotein catabolic process"/>
    <property type="evidence" value="ECO:0007669"/>
    <property type="project" value="TreeGrafter"/>
</dbReference>
<dbReference type="InterPro" id="IPR008928">
    <property type="entry name" value="6-hairpin_glycosidase_sf"/>
</dbReference>
<dbReference type="Pfam" id="PF17678">
    <property type="entry name" value="Glyco_hydro_92N"/>
    <property type="match status" value="1"/>
</dbReference>
<feature type="compositionally biased region" description="Polar residues" evidence="1">
    <location>
        <begin position="1"/>
        <end position="16"/>
    </location>
</feature>
<dbReference type="NCBIfam" id="TIGR01180">
    <property type="entry name" value="aman2_put"/>
    <property type="match status" value="1"/>
</dbReference>
<dbReference type="Pfam" id="PF00754">
    <property type="entry name" value="F5_F8_type_C"/>
    <property type="match status" value="1"/>
</dbReference>
<keyword evidence="3" id="KW-0378">Hydrolase</keyword>
<keyword evidence="3" id="KW-0326">Glycosidase</keyword>
<dbReference type="CDD" id="cd00146">
    <property type="entry name" value="PKD"/>
    <property type="match status" value="1"/>
</dbReference>
<accession>A0AAU8DR14</accession>
<proteinExistence type="predicted"/>
<dbReference type="InterPro" id="IPR032109">
    <property type="entry name" value="Big_3_5"/>
</dbReference>
<dbReference type="PANTHER" id="PTHR12143">
    <property type="entry name" value="PEPTIDE N-GLYCANASE PNGASE -RELATED"/>
    <property type="match status" value="1"/>
</dbReference>
<dbReference type="Gene3D" id="1.20.1610.10">
    <property type="entry name" value="alpha-1,2-mannosidases domains"/>
    <property type="match status" value="1"/>
</dbReference>
<sequence length="2108" mass="219755">MTDPMTSRSATRSGSPAVSGTARRAGRGRPGVRATLAVVTAAALAFSTSPAHATTTSPAPAIASTAVRPAEPARTVTAAAGSEFESSFETGDPVPEVSMPLTEPVNFTGRSFGPGSLLGAVAEVTASAENAPGEPAASLADANSSTKWLAFQRTGWAQYRLTSAQTVAAYSLTSANDSDDRDPKSWTIQGSPDGTTWTTVDSRTDQAFPDRFATKQYTVATPAAYLYYRLDITANNGGAILQLADWEILDGSTGVPAPSPMVSAVGAGPVSGPTVKSGVGFSGLKALRYAGSPVADGPASATDVLFQNLDLTVGADTELAYKIFPVLEGGDLTWAATFTAVDLQLDDGTLVSADALVDQYGFPASAQGQGTSKVLYGNQWNAVRVDLGSLAGKHISKILLSYDFPDAKAGRSTSGWIDDLAIAAADQLTTPDGLVDHVDTRRGTNANSNFSRGNNIPAAAVPNGFNFYTPMTDAGSQSWLYKYAEQNNAANRPMLNALGISHEPSPWMGDRNQLAFMPSLSTEAAPSGDLNARKLAFTHDSEIARPDLYQVAFDNGLLAKIAPADHAAVYSFTAPATADSQSVIIDRVDGSSKFTRDGTGVSGWVENGSGLSAGRTRMYFVADFDATPVSSAVTSARTSGLAVRFDTSTDKTVEMRVATSFLSTAQARHNLDLEVAGRSFEEVRHAATDAWNSRLGAIEAPQATPAQEATLYSNLYRLNLYPNSQSENTGTQTAPEWMYASPVTGPVGDAGDTVSNATVVPGQIYVNNGFWDTYRTVWPLYSFLYPDFAAKLVNGFVQQYRDGGWIARWSSPGYADLMTGTSSDASFAEAYVSGALPTPIALEAYDAALKNATVLPTSNAVGRKGLDTSPFLGYTSTATGESVSWGLEGYINDYAVGQMGAALAADPATPQARRSEIKESAAYLTKRAQDYVNMFDPEIDFFQGRTASGGFAKSPEQFDPTSWGGDYTETNGWNFAFHTPYDVAGLEALYGSRTGLLDKLDAFFALQETGSYGIHEAKEARDVRLGQFGMSNQVSHHIPWMYAAAGAPSGTQRITREIVDRLFVGSEIGQGYPGDEDNGEMSSWYLFAAMGFYPLSLASGEYVVGSPLFDKTVVHRQSKGTLTIDAPQNTRTTPYVKSLSLNGTPVTEAVLQQSALTDGANLTFGMSAEPSNWGAQDTAAAPRTPLIDVSGPATGELTVSDGTAARLIDTAAVDADGLTDDNSRSGVTFDTAAPTLDWASSQGPVAVTTYTLTGAATGDAPSAWTLEGSNDGDSWTALDNRSDQDFRWATQTRAFSIADPTLFTRYRLHVTATGGAGSPSLAEFELLADPNRQTDELTLFPATVRTTSTDSSSRAWAVVKGGSNDPADYTATVDFQDGAGPQPATVSRARVGGVSISASHRFPSAGTYSVRIAVSTRQGDQVVDVGGVATAIVSLDMTLLGNFDLACMTVPGVAVDCDGNGWGLNRNALRDKGFIPGESIPLGDTGLTADIPLTAAGEPDNLSAGGQTVGVDLGKGATRLSLLGFANEGAQSGGATITYTDGTTQSFTLGFGDWVGAANAPITGSQVLLTTTGRLRGTDGSDTLTTGIYYLDPITLEAGKTVSTLTMPNLDHSVNEGQLHILAVASDGVRSPSSRVLTTAREVAEQIVGDTFSAELATVSGGRPTGGYVATVNWGDDGPVDVSTTGADGVVTGSHQYRQPGRYAVRIAATDGLTSSAAQTTITVSQNDPSPAITLTPGSRKPGETFTVTGTGFTAGERVDVKLDTTRPVVRTVTSTAGGTFSLPLTVPATAMAGSYPVKAFGSRSQTVATAELTVVIPRVSPRLALSVTPTTAPLGATVSLTATADKGVIGGVEFLDGTRTLGVVTLSASRATLRVSTLGVGTHRITARFLGDERYLPQTTPAKSVTVTKKKVTLSAPTTSRTQQVWGSSSVATLSTVVTGQTHGRVTFRSGSTVLGQGIITARQGGGSVATLALSRTTPVGRYTSITATLAAGATTAMGTSRPGATVTVVKATPQSIRVTGSTFRTGTRPVVDVSVGTLTNGSRPSGRVEIFESGRRVAVVTLTARGTARATLPVSSRPVRVQATFTPTDSTHVAGKTSAVVVIRSR</sequence>
<dbReference type="InterPro" id="IPR000421">
    <property type="entry name" value="FA58C"/>
</dbReference>
<dbReference type="InterPro" id="IPR014718">
    <property type="entry name" value="GH-type_carb-bd"/>
</dbReference>
<feature type="region of interest" description="Disordered" evidence="1">
    <location>
        <begin position="1"/>
        <end position="32"/>
    </location>
</feature>
<dbReference type="InterPro" id="IPR041371">
    <property type="entry name" value="GH92_N"/>
</dbReference>
<dbReference type="SUPFAM" id="SSF49785">
    <property type="entry name" value="Galactose-binding domain-like"/>
    <property type="match status" value="1"/>
</dbReference>
<dbReference type="InterPro" id="IPR012939">
    <property type="entry name" value="Glyco_hydro_92"/>
</dbReference>
<dbReference type="Gene3D" id="3.30.2080.10">
    <property type="entry name" value="GH92 mannosidase domain"/>
    <property type="match status" value="1"/>
</dbReference>
<dbReference type="InterPro" id="IPR050883">
    <property type="entry name" value="PNGase"/>
</dbReference>
<dbReference type="PROSITE" id="PS50022">
    <property type="entry name" value="FA58C_3"/>
    <property type="match status" value="1"/>
</dbReference>